<dbReference type="Proteomes" id="UP001372834">
    <property type="component" value="Unassembled WGS sequence"/>
</dbReference>
<reference evidence="1 2" key="1">
    <citation type="submission" date="2023-10" db="EMBL/GenBank/DDBJ databases">
        <title>Genomes of two closely related lineages of the louse Polyplax serrata with different host specificities.</title>
        <authorList>
            <person name="Martinu J."/>
            <person name="Tarabai H."/>
            <person name="Stefka J."/>
            <person name="Hypsa V."/>
        </authorList>
    </citation>
    <scope>NUCLEOTIDE SEQUENCE [LARGE SCALE GENOMIC DNA]</scope>
    <source>
        <strain evidence="1">HR10_N</strain>
    </source>
</reference>
<gene>
    <name evidence="1" type="ORF">RUM43_005903</name>
</gene>
<comment type="caution">
    <text evidence="1">The sequence shown here is derived from an EMBL/GenBank/DDBJ whole genome shotgun (WGS) entry which is preliminary data.</text>
</comment>
<protein>
    <submittedName>
        <fullName evidence="1">Uncharacterized protein</fullName>
    </submittedName>
</protein>
<proteinExistence type="predicted"/>
<dbReference type="EMBL" id="JAWJWE010000037">
    <property type="protein sequence ID" value="KAK6625604.1"/>
    <property type="molecule type" value="Genomic_DNA"/>
</dbReference>
<evidence type="ECO:0000313" key="2">
    <source>
        <dbReference type="Proteomes" id="UP001372834"/>
    </source>
</evidence>
<evidence type="ECO:0000313" key="1">
    <source>
        <dbReference type="EMBL" id="KAK6625604.1"/>
    </source>
</evidence>
<sequence>MARDSRQIKLMRSETGLTGGVKTGQDKRYKMEGENTRKANSPANYHVSKLQVTCQQPRDLQQMWSIYTGCRVEVERHTRSDGDEVTPRDERID</sequence>
<dbReference type="AlphaFoldDB" id="A0AAN8PE54"/>
<accession>A0AAN8PE54</accession>
<name>A0AAN8PE54_POLSC</name>
<organism evidence="1 2">
    <name type="scientific">Polyplax serrata</name>
    <name type="common">Common mouse louse</name>
    <dbReference type="NCBI Taxonomy" id="468196"/>
    <lineage>
        <taxon>Eukaryota</taxon>
        <taxon>Metazoa</taxon>
        <taxon>Ecdysozoa</taxon>
        <taxon>Arthropoda</taxon>
        <taxon>Hexapoda</taxon>
        <taxon>Insecta</taxon>
        <taxon>Pterygota</taxon>
        <taxon>Neoptera</taxon>
        <taxon>Paraneoptera</taxon>
        <taxon>Psocodea</taxon>
        <taxon>Troctomorpha</taxon>
        <taxon>Phthiraptera</taxon>
        <taxon>Anoplura</taxon>
        <taxon>Polyplacidae</taxon>
        <taxon>Polyplax</taxon>
    </lineage>
</organism>